<dbReference type="EMBL" id="WIWT01000021">
    <property type="protein sequence ID" value="KAF3214914.1"/>
    <property type="molecule type" value="Genomic_DNA"/>
</dbReference>
<dbReference type="Proteomes" id="UP000479691">
    <property type="component" value="Unassembled WGS sequence"/>
</dbReference>
<evidence type="ECO:0008006" key="6">
    <source>
        <dbReference type="Google" id="ProtNLM"/>
    </source>
</evidence>
<name>A0A6G1LRV0_ORBOL</name>
<gene>
    <name evidence="2" type="ORF">TWF191_000681</name>
    <name evidence="3" type="ORF">TWF679_004692</name>
    <name evidence="1" type="ORF">TWF788_008828</name>
</gene>
<comment type="caution">
    <text evidence="2">The sequence shown here is derived from an EMBL/GenBank/DDBJ whole genome shotgun (WGS) entry which is preliminary data.</text>
</comment>
<evidence type="ECO:0000313" key="3">
    <source>
        <dbReference type="EMBL" id="KAF3214914.1"/>
    </source>
</evidence>
<dbReference type="Proteomes" id="UP000614610">
    <property type="component" value="Unassembled WGS sequence"/>
</dbReference>
<sequence>MHFIWFTREPDLIIELEDEEDQQMYGFLVSAACLRVSSRFFDRMLDPQNGFKPLPQTNLNGNPITVLRLHEDSIAALGWMLNIIHFQLDSIPREMSRENIFAVAILCDKYLWQRAIGLWAEKWVVALLPSEENTNSRTNGIGYPTEPWKEDVSKEGCEEWLFLAQAFPNIDNYTSYHRKVFNTLVEEIVGNMEPFNDASRMLKSSKAGQRVVLPVMFERVPQPTFTKIKETRDEYFSRAISEMTDLLLEIEILKRQFDEKKGDNVQRDCQGDTGCYEATLAYSMGSSHQTGWDLEGTYCPSCIRKQVCLWVVWERVEKLREIWRYHASTQGVQRDKNRNSATWPKTNEPHTLIGNVTSKLGNLWNS</sequence>
<dbReference type="EMBL" id="JAABOE010000057">
    <property type="protein sequence ID" value="KAF3174118.1"/>
    <property type="molecule type" value="Genomic_DNA"/>
</dbReference>
<protein>
    <recommendedName>
        <fullName evidence="6">BTB domain-containing protein</fullName>
    </recommendedName>
</protein>
<reference evidence="4 5" key="1">
    <citation type="submission" date="2019-06" db="EMBL/GenBank/DDBJ databases">
        <authorList>
            <person name="Palmer J.M."/>
        </authorList>
    </citation>
    <scope>NUCLEOTIDE SEQUENCE [LARGE SCALE GENOMIC DNA]</scope>
    <source>
        <strain evidence="2 5">TWF191</strain>
        <strain evidence="3">TWF679</strain>
        <strain evidence="1 4">TWF788</strain>
    </source>
</reference>
<evidence type="ECO:0000313" key="4">
    <source>
        <dbReference type="Proteomes" id="UP000479691"/>
    </source>
</evidence>
<dbReference type="AlphaFoldDB" id="A0A6G1LRV0"/>
<dbReference type="OrthoDB" id="5275938at2759"/>
<evidence type="ECO:0000313" key="5">
    <source>
        <dbReference type="Proteomes" id="UP000483672"/>
    </source>
</evidence>
<dbReference type="EMBL" id="WIPF01000108">
    <property type="protein sequence ID" value="KAF3208288.1"/>
    <property type="molecule type" value="Genomic_DNA"/>
</dbReference>
<accession>A0A6G1LRV0</accession>
<dbReference type="Proteomes" id="UP000483672">
    <property type="component" value="Unassembled WGS sequence"/>
</dbReference>
<evidence type="ECO:0000313" key="2">
    <source>
        <dbReference type="EMBL" id="KAF3208288.1"/>
    </source>
</evidence>
<organism evidence="2 5">
    <name type="scientific">Orbilia oligospora</name>
    <name type="common">Nematode-trapping fungus</name>
    <name type="synonym">Arthrobotrys oligospora</name>
    <dbReference type="NCBI Taxonomy" id="2813651"/>
    <lineage>
        <taxon>Eukaryota</taxon>
        <taxon>Fungi</taxon>
        <taxon>Dikarya</taxon>
        <taxon>Ascomycota</taxon>
        <taxon>Pezizomycotina</taxon>
        <taxon>Orbiliomycetes</taxon>
        <taxon>Orbiliales</taxon>
        <taxon>Orbiliaceae</taxon>
        <taxon>Orbilia</taxon>
    </lineage>
</organism>
<evidence type="ECO:0000313" key="1">
    <source>
        <dbReference type="EMBL" id="KAF3174118.1"/>
    </source>
</evidence>
<proteinExistence type="predicted"/>